<evidence type="ECO:0000313" key="2">
    <source>
        <dbReference type="EMBL" id="GHO84140.1"/>
    </source>
</evidence>
<proteinExistence type="predicted"/>
<dbReference type="SMART" id="SM00849">
    <property type="entry name" value="Lactamase_B"/>
    <property type="match status" value="1"/>
</dbReference>
<dbReference type="InterPro" id="IPR001279">
    <property type="entry name" value="Metallo-B-lactamas"/>
</dbReference>
<sequence length="279" mass="30741">MSDLTLQEMAPGTMAVLGGYCNRGLIANRGHVLVIDSGINVAEATSLYAAARQYQQQGGLYLFNTHHHGDHVFGNQVFANGPIIAQQGAREAFVRTGEQTLALWKQDPDDGAMLNDVTMITLPTITFQETLTIFIGDLEVQLLHLGAAHSSSDSVAWLPASRTLFAGDLLFNNLFPAMPPEGDSANWIRALKRLEQLNPRHVIPGHGPIQPPEALRALRTWIEELRTRVANEIEHWDQETSVAKMSAELQSLSPRSREDRLPVAIQNVYAELTGHLTNP</sequence>
<dbReference type="Proteomes" id="UP000635565">
    <property type="component" value="Unassembled WGS sequence"/>
</dbReference>
<dbReference type="InterPro" id="IPR036866">
    <property type="entry name" value="RibonucZ/Hydroxyglut_hydro"/>
</dbReference>
<accession>A0ABQ3VDB0</accession>
<dbReference type="Gene3D" id="3.60.15.10">
    <property type="entry name" value="Ribonuclease Z/Hydroxyacylglutathione hydrolase-like"/>
    <property type="match status" value="1"/>
</dbReference>
<dbReference type="EMBL" id="BNJJ01000005">
    <property type="protein sequence ID" value="GHO84140.1"/>
    <property type="molecule type" value="Genomic_DNA"/>
</dbReference>
<feature type="domain" description="Metallo-beta-lactamase" evidence="1">
    <location>
        <begin position="20"/>
        <end position="206"/>
    </location>
</feature>
<dbReference type="PANTHER" id="PTHR42951:SF4">
    <property type="entry name" value="ACYL-COENZYME A THIOESTERASE MBLAC2"/>
    <property type="match status" value="1"/>
</dbReference>
<comment type="caution">
    <text evidence="2">The sequence shown here is derived from an EMBL/GenBank/DDBJ whole genome shotgun (WGS) entry which is preliminary data.</text>
</comment>
<dbReference type="RefSeq" id="WP_201361780.1">
    <property type="nucleotide sequence ID" value="NZ_BNJJ01000005.1"/>
</dbReference>
<protein>
    <submittedName>
        <fullName evidence="2">MBL fold metallo-hydrolase</fullName>
    </submittedName>
</protein>
<evidence type="ECO:0000313" key="3">
    <source>
        <dbReference type="Proteomes" id="UP000635565"/>
    </source>
</evidence>
<reference evidence="2 3" key="1">
    <citation type="journal article" date="2021" name="Int. J. Syst. Evol. Microbiol.">
        <title>Reticulibacter mediterranei gen. nov., sp. nov., within the new family Reticulibacteraceae fam. nov., and Ktedonospora formicarum gen. nov., sp. nov., Ktedonobacter robiniae sp. nov., Dictyobacter formicarum sp. nov. and Dictyobacter arantiisoli sp. nov., belonging to the class Ktedonobacteria.</title>
        <authorList>
            <person name="Yabe S."/>
            <person name="Zheng Y."/>
            <person name="Wang C.M."/>
            <person name="Sakai Y."/>
            <person name="Abe K."/>
            <person name="Yokota A."/>
            <person name="Donadio S."/>
            <person name="Cavaletti L."/>
            <person name="Monciardini P."/>
        </authorList>
    </citation>
    <scope>NUCLEOTIDE SEQUENCE [LARGE SCALE GENOMIC DNA]</scope>
    <source>
        <strain evidence="2 3">SOSP1-9</strain>
    </source>
</reference>
<name>A0ABQ3VDB0_9CHLR</name>
<gene>
    <name evidence="2" type="ORF">KSZ_21460</name>
</gene>
<dbReference type="PANTHER" id="PTHR42951">
    <property type="entry name" value="METALLO-BETA-LACTAMASE DOMAIN-CONTAINING"/>
    <property type="match status" value="1"/>
</dbReference>
<dbReference type="Pfam" id="PF00753">
    <property type="entry name" value="Lactamase_B"/>
    <property type="match status" value="1"/>
</dbReference>
<evidence type="ECO:0000259" key="1">
    <source>
        <dbReference type="SMART" id="SM00849"/>
    </source>
</evidence>
<dbReference type="InterPro" id="IPR050855">
    <property type="entry name" value="NDM-1-like"/>
</dbReference>
<dbReference type="CDD" id="cd16282">
    <property type="entry name" value="metallo-hydrolase-like_MBL-fold"/>
    <property type="match status" value="1"/>
</dbReference>
<organism evidence="2 3">
    <name type="scientific">Dictyobacter formicarum</name>
    <dbReference type="NCBI Taxonomy" id="2778368"/>
    <lineage>
        <taxon>Bacteria</taxon>
        <taxon>Bacillati</taxon>
        <taxon>Chloroflexota</taxon>
        <taxon>Ktedonobacteria</taxon>
        <taxon>Ktedonobacterales</taxon>
        <taxon>Dictyobacteraceae</taxon>
        <taxon>Dictyobacter</taxon>
    </lineage>
</organism>
<dbReference type="SUPFAM" id="SSF56281">
    <property type="entry name" value="Metallo-hydrolase/oxidoreductase"/>
    <property type="match status" value="1"/>
</dbReference>
<keyword evidence="3" id="KW-1185">Reference proteome</keyword>